<proteinExistence type="predicted"/>
<accession>A0A1W0CCV3</accession>
<gene>
    <name evidence="2" type="ORF">B0T45_21445</name>
</gene>
<reference evidence="2 3" key="1">
    <citation type="submission" date="2017-02" db="EMBL/GenBank/DDBJ databases">
        <title>Chromobacterium haemolyticum H5244.</title>
        <authorList>
            <person name="Gulvik C.A."/>
        </authorList>
    </citation>
    <scope>NUCLEOTIDE SEQUENCE [LARGE SCALE GENOMIC DNA]</scope>
    <source>
        <strain evidence="2 3">H5244</strain>
    </source>
</reference>
<dbReference type="Proteomes" id="UP000192721">
    <property type="component" value="Unassembled WGS sequence"/>
</dbReference>
<comment type="caution">
    <text evidence="2">The sequence shown here is derived from an EMBL/GenBank/DDBJ whole genome shotgun (WGS) entry which is preliminary data.</text>
</comment>
<evidence type="ECO:0000256" key="1">
    <source>
        <dbReference type="SAM" id="MobiDB-lite"/>
    </source>
</evidence>
<sequence length="64" mass="7623">MIETRSSALYFHAKPEQDIRHAEKARETRRRQEDRAERLQHRADTANGWDTPPSCPARRIVRPR</sequence>
<feature type="compositionally biased region" description="Basic and acidic residues" evidence="1">
    <location>
        <begin position="13"/>
        <end position="44"/>
    </location>
</feature>
<dbReference type="EMBL" id="MUKV01000045">
    <property type="protein sequence ID" value="OQS32569.1"/>
    <property type="molecule type" value="Genomic_DNA"/>
</dbReference>
<organism evidence="2 3">
    <name type="scientific">Chromobacterium haemolyticum</name>
    <dbReference type="NCBI Taxonomy" id="394935"/>
    <lineage>
        <taxon>Bacteria</taxon>
        <taxon>Pseudomonadati</taxon>
        <taxon>Pseudomonadota</taxon>
        <taxon>Betaproteobacteria</taxon>
        <taxon>Neisseriales</taxon>
        <taxon>Chromobacteriaceae</taxon>
        <taxon>Chromobacterium</taxon>
    </lineage>
</organism>
<evidence type="ECO:0000313" key="3">
    <source>
        <dbReference type="Proteomes" id="UP000192721"/>
    </source>
</evidence>
<name>A0A1W0CCV3_9NEIS</name>
<feature type="region of interest" description="Disordered" evidence="1">
    <location>
        <begin position="1"/>
        <end position="64"/>
    </location>
</feature>
<dbReference type="AlphaFoldDB" id="A0A1W0CCV3"/>
<evidence type="ECO:0000313" key="2">
    <source>
        <dbReference type="EMBL" id="OQS32569.1"/>
    </source>
</evidence>
<protein>
    <submittedName>
        <fullName evidence="2">Uncharacterized protein</fullName>
    </submittedName>
</protein>